<proteinExistence type="predicted"/>
<evidence type="ECO:0000313" key="1">
    <source>
        <dbReference type="EMBL" id="CNF88320.1"/>
    </source>
</evidence>
<organism evidence="1 2">
    <name type="scientific">Yersinia enterocolitica</name>
    <dbReference type="NCBI Taxonomy" id="630"/>
    <lineage>
        <taxon>Bacteria</taxon>
        <taxon>Pseudomonadati</taxon>
        <taxon>Pseudomonadota</taxon>
        <taxon>Gammaproteobacteria</taxon>
        <taxon>Enterobacterales</taxon>
        <taxon>Yersiniaceae</taxon>
        <taxon>Yersinia</taxon>
    </lineage>
</organism>
<dbReference type="AlphaFoldDB" id="A0A9P1V238"/>
<accession>A0A9P1V238</accession>
<sequence length="83" mass="9433">MISQLQLSAAARQLVYSPRNALVKVSEHTSVYRGFSITRLKRNKINLLTRYQVSQGDQSYGKFDAQAQATAYIDQLHQMRNAS</sequence>
<comment type="caution">
    <text evidence="1">The sequence shown here is derived from an EMBL/GenBank/DDBJ whole genome shotgun (WGS) entry which is preliminary data.</text>
</comment>
<protein>
    <submittedName>
        <fullName evidence="1">Phage-like protein</fullName>
    </submittedName>
</protein>
<dbReference type="EMBL" id="CPZF01000006">
    <property type="protein sequence ID" value="CNF88320.1"/>
    <property type="molecule type" value="Genomic_DNA"/>
</dbReference>
<dbReference type="Proteomes" id="UP000041356">
    <property type="component" value="Unassembled WGS sequence"/>
</dbReference>
<name>A0A9P1V238_YEREN</name>
<gene>
    <name evidence="1" type="ORF">ERS137939_02666</name>
</gene>
<evidence type="ECO:0000313" key="2">
    <source>
        <dbReference type="Proteomes" id="UP000041356"/>
    </source>
</evidence>
<dbReference type="RefSeq" id="WP_258022527.1">
    <property type="nucleotide sequence ID" value="NZ_CP107099.1"/>
</dbReference>
<reference evidence="1 2" key="1">
    <citation type="submission" date="2015-03" db="EMBL/GenBank/DDBJ databases">
        <authorList>
            <consortium name="Pathogen Informatics"/>
            <person name="Murphy D."/>
        </authorList>
    </citation>
    <scope>NUCLEOTIDE SEQUENCE [LARGE SCALE GENOMIC DNA]</scope>
    <source>
        <strain evidence="1 2">IP27818</strain>
    </source>
</reference>